<feature type="region of interest" description="Disordered" evidence="1">
    <location>
        <begin position="92"/>
        <end position="111"/>
    </location>
</feature>
<evidence type="ECO:0000313" key="3">
    <source>
        <dbReference type="EMBL" id="KLO17760.1"/>
    </source>
</evidence>
<dbReference type="EMBL" id="KQ085901">
    <property type="protein sequence ID" value="KLO17760.1"/>
    <property type="molecule type" value="Genomic_DNA"/>
</dbReference>
<dbReference type="GO" id="GO:0003824">
    <property type="term" value="F:catalytic activity"/>
    <property type="evidence" value="ECO:0007669"/>
    <property type="project" value="InterPro"/>
</dbReference>
<evidence type="ECO:0000256" key="1">
    <source>
        <dbReference type="SAM" id="MobiDB-lite"/>
    </source>
</evidence>
<dbReference type="Pfam" id="PF00383">
    <property type="entry name" value="dCMP_cyt_deam_1"/>
    <property type="match status" value="1"/>
</dbReference>
<evidence type="ECO:0000313" key="4">
    <source>
        <dbReference type="Proteomes" id="UP000053477"/>
    </source>
</evidence>
<dbReference type="InterPro" id="IPR002125">
    <property type="entry name" value="CMP_dCMP_dom"/>
</dbReference>
<gene>
    <name evidence="3" type="ORF">SCHPADRAFT_886753</name>
</gene>
<dbReference type="GO" id="GO:0006139">
    <property type="term" value="P:nucleobase-containing compound metabolic process"/>
    <property type="evidence" value="ECO:0007669"/>
    <property type="project" value="UniProtKB-ARBA"/>
</dbReference>
<feature type="compositionally biased region" description="Polar residues" evidence="1">
    <location>
        <begin position="93"/>
        <end position="107"/>
    </location>
</feature>
<organism evidence="3 4">
    <name type="scientific">Schizopora paradoxa</name>
    <dbReference type="NCBI Taxonomy" id="27342"/>
    <lineage>
        <taxon>Eukaryota</taxon>
        <taxon>Fungi</taxon>
        <taxon>Dikarya</taxon>
        <taxon>Basidiomycota</taxon>
        <taxon>Agaricomycotina</taxon>
        <taxon>Agaricomycetes</taxon>
        <taxon>Hymenochaetales</taxon>
        <taxon>Schizoporaceae</taxon>
        <taxon>Schizopora</taxon>
    </lineage>
</organism>
<dbReference type="Gene3D" id="3.40.140.10">
    <property type="entry name" value="Cytidine Deaminase, domain 2"/>
    <property type="match status" value="1"/>
</dbReference>
<reference evidence="3 4" key="1">
    <citation type="submission" date="2015-04" db="EMBL/GenBank/DDBJ databases">
        <title>Complete genome sequence of Schizopora paradoxa KUC8140, a cosmopolitan wood degrader in East Asia.</title>
        <authorList>
            <consortium name="DOE Joint Genome Institute"/>
            <person name="Min B."/>
            <person name="Park H."/>
            <person name="Jang Y."/>
            <person name="Kim J.-J."/>
            <person name="Kim K.H."/>
            <person name="Pangilinan J."/>
            <person name="Lipzen A."/>
            <person name="Riley R."/>
            <person name="Grigoriev I.V."/>
            <person name="Spatafora J.W."/>
            <person name="Choi I.-G."/>
        </authorList>
    </citation>
    <scope>NUCLEOTIDE SEQUENCE [LARGE SCALE GENOMIC DNA]</scope>
    <source>
        <strain evidence="3 4">KUC8140</strain>
    </source>
</reference>
<keyword evidence="4" id="KW-1185">Reference proteome</keyword>
<name>A0A0H2S079_9AGAM</name>
<feature type="compositionally biased region" description="Polar residues" evidence="1">
    <location>
        <begin position="147"/>
        <end position="175"/>
    </location>
</feature>
<dbReference type="OrthoDB" id="9972196at2759"/>
<evidence type="ECO:0000259" key="2">
    <source>
        <dbReference type="Pfam" id="PF00383"/>
    </source>
</evidence>
<dbReference type="AlphaFoldDB" id="A0A0H2S079"/>
<dbReference type="InParanoid" id="A0A0H2S079"/>
<protein>
    <recommendedName>
        <fullName evidence="2">CMP/dCMP-type deaminase domain-containing protein</fullName>
    </recommendedName>
</protein>
<feature type="domain" description="CMP/dCMP-type deaminase" evidence="2">
    <location>
        <begin position="1"/>
        <end position="75"/>
    </location>
</feature>
<accession>A0A0H2S079</accession>
<sequence>MNKSQFYLSECAEVASKSPMCFKLGAIMVKGGKVISTGYNHHRTHYDGSELKTHGHRKPVSMHAEMHAIFNATGMTPSFKTQGLKNHQHLENKQQMNKSQAQSTLSHTSRRRVLRTHGGVFYEPDEPGHPQEFKNKKKLKKKHESRTLSPSCGSSADGSGLESSGGNSPRRQLITSPDASVYLAADITRTGWSSRSRDMKINGADIYIVRITKTGCGNAHPCWRCLEWCRWAGVKRIFHWNEETNQFDKVMVNSADLGQYETAADFRFFAGLRPLCLAPPPTASRSIMPTDGEVTSAGEYQSQSNGHLIGHISKHISMRYGFLQCLHVDAASSDLDTKGFNELAAYAPPDGKRYRSRSRRCRPYRNVIILRKAGDNEKRLAPSILWFMLPLSVVQVSPSVDGAASRRRRFKPSSRR</sequence>
<dbReference type="InterPro" id="IPR016193">
    <property type="entry name" value="Cytidine_deaminase-like"/>
</dbReference>
<feature type="compositionally biased region" description="Basic residues" evidence="1">
    <location>
        <begin position="135"/>
        <end position="144"/>
    </location>
</feature>
<dbReference type="SUPFAM" id="SSF53927">
    <property type="entry name" value="Cytidine deaminase-like"/>
    <property type="match status" value="1"/>
</dbReference>
<feature type="region of interest" description="Disordered" evidence="1">
    <location>
        <begin position="120"/>
        <end position="175"/>
    </location>
</feature>
<dbReference type="Proteomes" id="UP000053477">
    <property type="component" value="Unassembled WGS sequence"/>
</dbReference>
<proteinExistence type="predicted"/>